<keyword evidence="2" id="KW-1185">Reference proteome</keyword>
<comment type="caution">
    <text evidence="1">The sequence shown here is derived from an EMBL/GenBank/DDBJ whole genome shotgun (WGS) entry which is preliminary data.</text>
</comment>
<proteinExistence type="predicted"/>
<dbReference type="EMBL" id="CALOZG010000029">
    <property type="protein sequence ID" value="CAH4033170.1"/>
    <property type="molecule type" value="Genomic_DNA"/>
</dbReference>
<organism evidence="1 2">
    <name type="scientific">Pieris brassicae</name>
    <name type="common">White butterfly</name>
    <name type="synonym">Large white butterfly</name>
    <dbReference type="NCBI Taxonomy" id="7116"/>
    <lineage>
        <taxon>Eukaryota</taxon>
        <taxon>Metazoa</taxon>
        <taxon>Ecdysozoa</taxon>
        <taxon>Arthropoda</taxon>
        <taxon>Hexapoda</taxon>
        <taxon>Insecta</taxon>
        <taxon>Pterygota</taxon>
        <taxon>Neoptera</taxon>
        <taxon>Endopterygota</taxon>
        <taxon>Lepidoptera</taxon>
        <taxon>Glossata</taxon>
        <taxon>Ditrysia</taxon>
        <taxon>Papilionoidea</taxon>
        <taxon>Pieridae</taxon>
        <taxon>Pierinae</taxon>
        <taxon>Pieris</taxon>
    </lineage>
</organism>
<dbReference type="AlphaFoldDB" id="A0A9P0TPZ3"/>
<name>A0A9P0TPZ3_PIEBR</name>
<sequence>MPINDTKETKTTLSLRQRIQILRNRLKGEIKQQIFENEDAKDKFAFSDENYDYIEQRNDKITPIVDTKFKKHRKRKNVTASIRATTMKDANELSMVTDSPMSTPKLLRSIIKKNMKKPVDIFYRRSFSDIIDEEIPWAHCHYIITPYLTGVKKDVTTSKGLGPKDPTVIRLIQLLSMNTTGMAKEDIYSILYQISHLHIRLFQWDLSPIKMLLNVVIREKTHTFRTLKHSVQTLFSEWKLDISNVSSLLKQTRLFRPPCVRVSDLDGSTKSPRITLYPKKLTQPTKCPDDDDDRIK</sequence>
<evidence type="ECO:0000313" key="1">
    <source>
        <dbReference type="EMBL" id="CAH4033170.1"/>
    </source>
</evidence>
<accession>A0A9P0TPZ3</accession>
<reference evidence="1" key="1">
    <citation type="submission" date="2022-05" db="EMBL/GenBank/DDBJ databases">
        <authorList>
            <person name="Okamura Y."/>
        </authorList>
    </citation>
    <scope>NUCLEOTIDE SEQUENCE</scope>
</reference>
<protein>
    <submittedName>
        <fullName evidence="1">Uncharacterized protein</fullName>
    </submittedName>
</protein>
<gene>
    <name evidence="1" type="ORF">PIBRA_LOCUS9488</name>
</gene>
<dbReference type="Proteomes" id="UP001152562">
    <property type="component" value="Unassembled WGS sequence"/>
</dbReference>
<evidence type="ECO:0000313" key="2">
    <source>
        <dbReference type="Proteomes" id="UP001152562"/>
    </source>
</evidence>